<dbReference type="GO" id="GO:0004842">
    <property type="term" value="F:ubiquitin-protein transferase activity"/>
    <property type="evidence" value="ECO:0007669"/>
    <property type="project" value="InterPro"/>
</dbReference>
<dbReference type="InterPro" id="IPR031248">
    <property type="entry name" value="RNF213"/>
</dbReference>
<feature type="non-terminal residue" evidence="1">
    <location>
        <position position="468"/>
    </location>
</feature>
<sequence>KDFPFLSVYFKHERKLPRIKHLWPIVKFVQFLSSRLSYRLSRKEAQTQSFREFFDKLSNDDSVNTMIDAFKKFEEAWNAVIEGVDRYQCHDLKEKPKMSMDRRLIMGLVEPKDDGVYLCAIIEHLVSLQNEFLQEVMLIPPGTCRSLKFLEESLKSESGNTPARYYVQSMTAEQARKDNIISYVWDDDYDGILEFSERNLGVGRGQDIIYDLQKIEIELSRCLVSEKVHIEALNESSYMECFPYHMELFQSSMRILGDIRNLIPQEPIPTERALMIKGSSASPYEFMTNQMDTSLDNPSDILSALEILLCFIKRTPGGGGEIEIKEYISKWASLSEISENDRFKNILNADLKLKHLVGLYELIEEQVANTSVRYIHDKYKAKLSREMENELMDNVDYAVPAPQDLLPAEACALVLKRFMYRYLQGENQKENEPLYLYVCDESLHFWPSSVPQELIDRLFPEEILVANT</sequence>
<dbReference type="PANTHER" id="PTHR22605:SF1">
    <property type="entry name" value="RZ-TYPE DOMAIN-CONTAINING PROTEIN"/>
    <property type="match status" value="1"/>
</dbReference>
<dbReference type="EMBL" id="CAJVPV010038160">
    <property type="protein sequence ID" value="CAG8756193.1"/>
    <property type="molecule type" value="Genomic_DNA"/>
</dbReference>
<protein>
    <submittedName>
        <fullName evidence="1">14713_t:CDS:1</fullName>
    </submittedName>
</protein>
<gene>
    <name evidence="1" type="ORF">AMORRO_LOCUS15610</name>
</gene>
<organism evidence="1 2">
    <name type="scientific">Acaulospora morrowiae</name>
    <dbReference type="NCBI Taxonomy" id="94023"/>
    <lineage>
        <taxon>Eukaryota</taxon>
        <taxon>Fungi</taxon>
        <taxon>Fungi incertae sedis</taxon>
        <taxon>Mucoromycota</taxon>
        <taxon>Glomeromycotina</taxon>
        <taxon>Glomeromycetes</taxon>
        <taxon>Diversisporales</taxon>
        <taxon>Acaulosporaceae</taxon>
        <taxon>Acaulospora</taxon>
    </lineage>
</organism>
<dbReference type="OrthoDB" id="2415721at2759"/>
<reference evidence="1" key="1">
    <citation type="submission" date="2021-06" db="EMBL/GenBank/DDBJ databases">
        <authorList>
            <person name="Kallberg Y."/>
            <person name="Tangrot J."/>
            <person name="Rosling A."/>
        </authorList>
    </citation>
    <scope>NUCLEOTIDE SEQUENCE</scope>
    <source>
        <strain evidence="1">CL551</strain>
    </source>
</reference>
<comment type="caution">
    <text evidence="1">The sequence shown here is derived from an EMBL/GenBank/DDBJ whole genome shotgun (WGS) entry which is preliminary data.</text>
</comment>
<dbReference type="GO" id="GO:0016887">
    <property type="term" value="F:ATP hydrolysis activity"/>
    <property type="evidence" value="ECO:0007669"/>
    <property type="project" value="InterPro"/>
</dbReference>
<proteinExistence type="predicted"/>
<dbReference type="PANTHER" id="PTHR22605">
    <property type="entry name" value="RZ-TYPE DOMAIN-CONTAINING PROTEIN"/>
    <property type="match status" value="1"/>
</dbReference>
<keyword evidence="2" id="KW-1185">Reference proteome</keyword>
<feature type="non-terminal residue" evidence="1">
    <location>
        <position position="1"/>
    </location>
</feature>
<accession>A0A9N9IXV2</accession>
<evidence type="ECO:0000313" key="2">
    <source>
        <dbReference type="Proteomes" id="UP000789342"/>
    </source>
</evidence>
<evidence type="ECO:0000313" key="1">
    <source>
        <dbReference type="EMBL" id="CAG8756193.1"/>
    </source>
</evidence>
<name>A0A9N9IXV2_9GLOM</name>
<dbReference type="Proteomes" id="UP000789342">
    <property type="component" value="Unassembled WGS sequence"/>
</dbReference>
<dbReference type="AlphaFoldDB" id="A0A9N9IXV2"/>